<keyword evidence="5" id="KW-1185">Reference proteome</keyword>
<comment type="caution">
    <text evidence="4">The sequence shown here is derived from an EMBL/GenBank/DDBJ whole genome shotgun (WGS) entry which is preliminary data.</text>
</comment>
<dbReference type="PANTHER" id="PTHR43861:SF1">
    <property type="entry name" value="TRANS-ACONITATE 2-METHYLTRANSFERASE"/>
    <property type="match status" value="1"/>
</dbReference>
<dbReference type="Proteomes" id="UP001500782">
    <property type="component" value="Unassembled WGS sequence"/>
</dbReference>
<evidence type="ECO:0000259" key="3">
    <source>
        <dbReference type="Pfam" id="PF13649"/>
    </source>
</evidence>
<evidence type="ECO:0000256" key="2">
    <source>
        <dbReference type="ARBA" id="ARBA00022679"/>
    </source>
</evidence>
<evidence type="ECO:0000313" key="4">
    <source>
        <dbReference type="EMBL" id="GAA0340929.1"/>
    </source>
</evidence>
<dbReference type="GO" id="GO:0008168">
    <property type="term" value="F:methyltransferase activity"/>
    <property type="evidence" value="ECO:0007669"/>
    <property type="project" value="UniProtKB-KW"/>
</dbReference>
<accession>A0ABP3GAY9</accession>
<feature type="domain" description="Methyltransferase" evidence="3">
    <location>
        <begin position="38"/>
        <end position="132"/>
    </location>
</feature>
<dbReference type="InterPro" id="IPR029063">
    <property type="entry name" value="SAM-dependent_MTases_sf"/>
</dbReference>
<dbReference type="InterPro" id="IPR041698">
    <property type="entry name" value="Methyltransf_25"/>
</dbReference>
<reference evidence="5" key="1">
    <citation type="journal article" date="2019" name="Int. J. Syst. Evol. Microbiol.">
        <title>The Global Catalogue of Microorganisms (GCM) 10K type strain sequencing project: providing services to taxonomists for standard genome sequencing and annotation.</title>
        <authorList>
            <consortium name="The Broad Institute Genomics Platform"/>
            <consortium name="The Broad Institute Genome Sequencing Center for Infectious Disease"/>
            <person name="Wu L."/>
            <person name="Ma J."/>
        </authorList>
    </citation>
    <scope>NUCLEOTIDE SEQUENCE [LARGE SCALE GENOMIC DNA]</scope>
    <source>
        <strain evidence="5">JCM 9731</strain>
    </source>
</reference>
<name>A0ABP3GAY9_9BACI</name>
<protein>
    <submittedName>
        <fullName evidence="4">Class I SAM-dependent methyltransferase</fullName>
    </submittedName>
</protein>
<dbReference type="EMBL" id="BAAADJ010000059">
    <property type="protein sequence ID" value="GAA0340929.1"/>
    <property type="molecule type" value="Genomic_DNA"/>
</dbReference>
<organism evidence="4 5">
    <name type="scientific">Bacillus carboniphilus</name>
    <dbReference type="NCBI Taxonomy" id="86663"/>
    <lineage>
        <taxon>Bacteria</taxon>
        <taxon>Bacillati</taxon>
        <taxon>Bacillota</taxon>
        <taxon>Bacilli</taxon>
        <taxon>Bacillales</taxon>
        <taxon>Bacillaceae</taxon>
        <taxon>Bacillus</taxon>
    </lineage>
</organism>
<dbReference type="CDD" id="cd02440">
    <property type="entry name" value="AdoMet_MTases"/>
    <property type="match status" value="1"/>
</dbReference>
<keyword evidence="1 4" id="KW-0489">Methyltransferase</keyword>
<sequence length="243" mass="27894">MATVYDALMADAPYDKWVDFVIKHVTSIQKPHEETSLLDVGCGTGELVIRLKKHGFLVMGVDLSETMLAIARQKAEIEGLKIPLFHQDMTSLQVEEPVDIITIFCDSLNYLLSKEDVINTFKACYESLNTGGMILIDVHSPYKMEQFLMNEPFYQVGEDVTYIWNCQEGNDPLSVTHDLTFFVLNEVSGEYQRFDEWHQQRTYPIDEWNEMLSSVGFSSITLQADFTNEPDETSERIFFCAKK</sequence>
<keyword evidence="2" id="KW-0808">Transferase</keyword>
<gene>
    <name evidence="4" type="ORF">GCM10008967_34070</name>
</gene>
<dbReference type="Pfam" id="PF13649">
    <property type="entry name" value="Methyltransf_25"/>
    <property type="match status" value="1"/>
</dbReference>
<proteinExistence type="predicted"/>
<dbReference type="PANTHER" id="PTHR43861">
    <property type="entry name" value="TRANS-ACONITATE 2-METHYLTRANSFERASE-RELATED"/>
    <property type="match status" value="1"/>
</dbReference>
<dbReference type="SUPFAM" id="SSF53335">
    <property type="entry name" value="S-adenosyl-L-methionine-dependent methyltransferases"/>
    <property type="match status" value="1"/>
</dbReference>
<dbReference type="GO" id="GO:0032259">
    <property type="term" value="P:methylation"/>
    <property type="evidence" value="ECO:0007669"/>
    <property type="project" value="UniProtKB-KW"/>
</dbReference>
<evidence type="ECO:0000313" key="5">
    <source>
        <dbReference type="Proteomes" id="UP001500782"/>
    </source>
</evidence>
<dbReference type="Gene3D" id="2.20.25.110">
    <property type="entry name" value="S-adenosyl-L-methionine-dependent methyltransferases"/>
    <property type="match status" value="1"/>
</dbReference>
<dbReference type="Gene3D" id="3.40.50.150">
    <property type="entry name" value="Vaccinia Virus protein VP39"/>
    <property type="match status" value="1"/>
</dbReference>
<evidence type="ECO:0000256" key="1">
    <source>
        <dbReference type="ARBA" id="ARBA00022603"/>
    </source>
</evidence>